<keyword evidence="1" id="KW-0472">Membrane</keyword>
<protein>
    <submittedName>
        <fullName evidence="2">Uncharacterized protein</fullName>
    </submittedName>
</protein>
<feature type="transmembrane region" description="Helical" evidence="1">
    <location>
        <begin position="66"/>
        <end position="87"/>
    </location>
</feature>
<dbReference type="AlphaFoldDB" id="A0A0L6V514"/>
<keyword evidence="3" id="KW-1185">Reference proteome</keyword>
<accession>A0A0L6V514</accession>
<keyword evidence="1" id="KW-0812">Transmembrane</keyword>
<gene>
    <name evidence="2" type="ORF">VP01_2565g1</name>
</gene>
<keyword evidence="1" id="KW-1133">Transmembrane helix</keyword>
<name>A0A0L6V514_9BASI</name>
<dbReference type="Proteomes" id="UP000037035">
    <property type="component" value="Unassembled WGS sequence"/>
</dbReference>
<comment type="caution">
    <text evidence="2">The sequence shown here is derived from an EMBL/GenBank/DDBJ whole genome shotgun (WGS) entry which is preliminary data.</text>
</comment>
<evidence type="ECO:0000313" key="2">
    <source>
        <dbReference type="EMBL" id="KNZ55843.1"/>
    </source>
</evidence>
<proteinExistence type="predicted"/>
<evidence type="ECO:0000256" key="1">
    <source>
        <dbReference type="SAM" id="Phobius"/>
    </source>
</evidence>
<dbReference type="VEuPathDB" id="FungiDB:VP01_2565g1"/>
<dbReference type="EMBL" id="LAVV01007463">
    <property type="protein sequence ID" value="KNZ55843.1"/>
    <property type="molecule type" value="Genomic_DNA"/>
</dbReference>
<organism evidence="2 3">
    <name type="scientific">Puccinia sorghi</name>
    <dbReference type="NCBI Taxonomy" id="27349"/>
    <lineage>
        <taxon>Eukaryota</taxon>
        <taxon>Fungi</taxon>
        <taxon>Dikarya</taxon>
        <taxon>Basidiomycota</taxon>
        <taxon>Pucciniomycotina</taxon>
        <taxon>Pucciniomycetes</taxon>
        <taxon>Pucciniales</taxon>
        <taxon>Pucciniaceae</taxon>
        <taxon>Puccinia</taxon>
    </lineage>
</organism>
<reference evidence="2 3" key="1">
    <citation type="submission" date="2015-08" db="EMBL/GenBank/DDBJ databases">
        <title>Next Generation Sequencing and Analysis of the Genome of Puccinia sorghi L Schw, the Causal Agent of Maize Common Rust.</title>
        <authorList>
            <person name="Rochi L."/>
            <person name="Burguener G."/>
            <person name="Darino M."/>
            <person name="Turjanski A."/>
            <person name="Kreff E."/>
            <person name="Dieguez M.J."/>
            <person name="Sacco F."/>
        </authorList>
    </citation>
    <scope>NUCLEOTIDE SEQUENCE [LARGE SCALE GENOMIC DNA]</scope>
    <source>
        <strain evidence="2 3">RO10H11247</strain>
    </source>
</reference>
<sequence length="516" mass="59420">MHKKDKKNQKYFPRFLRNTIHKFFAYEKHFLYKGLGMMQRNVHNSKQIVAPVFPEVKLNTSCSNCLFFDLYSFLSFPYSFLFIFLLSSPHLVEIPSTSSFSSFPTLQFIMEVALLFMTITNEKTIIDEYEEFRKQFDQIIDLWSFLKLISGYNLNTRRLLIYNKLLRTLFCCGWILGRGSRFCCHLVSLGFGGFSKWNLDLRIDTYKGSSWICSGKSSCWQVWASDISSQLKMEYTGKHNYQPTFWARDISPESGSDKLRCGRMKEMEERNRRERIKLKCMKKKRKWHNMSYGSFHYKQNVFRFCHGAESCDYVGTGEPPLNRQDVKSSFKRCTSGSPGGVLEQHYSGIFWWADFSRITNVERNTVGSLTESSSPWIQKIYDTPPPFSLFFDGLMIKSNTRLCTHTPTTSSPIRLPVCPPHSSGPPAAQTPDPLATQPARFAPAALSKVTLQSIIHLAKFLKILSFVYFGLPQLLACTMPSVAAISQACSHCLAHKDSTLAEKPRIHRSRQTFKAR</sequence>
<evidence type="ECO:0000313" key="3">
    <source>
        <dbReference type="Proteomes" id="UP000037035"/>
    </source>
</evidence>